<dbReference type="SUPFAM" id="SSF50998">
    <property type="entry name" value="Quinoprotein alcohol dehydrogenase-like"/>
    <property type="match status" value="1"/>
</dbReference>
<feature type="repeat" description="WD" evidence="3">
    <location>
        <begin position="591"/>
        <end position="625"/>
    </location>
</feature>
<feature type="repeat" description="WD" evidence="3">
    <location>
        <begin position="752"/>
        <end position="792"/>
    </location>
</feature>
<dbReference type="PANTHER" id="PTHR22847">
    <property type="entry name" value="WD40 REPEAT PROTEIN"/>
    <property type="match status" value="1"/>
</dbReference>
<evidence type="ECO:0000256" key="3">
    <source>
        <dbReference type="PROSITE-ProRule" id="PRU00221"/>
    </source>
</evidence>
<feature type="compositionally biased region" description="Low complexity" evidence="4">
    <location>
        <begin position="97"/>
        <end position="106"/>
    </location>
</feature>
<feature type="repeat" description="WD" evidence="3">
    <location>
        <begin position="1043"/>
        <end position="1084"/>
    </location>
</feature>
<feature type="repeat" description="WD" evidence="3">
    <location>
        <begin position="710"/>
        <end position="751"/>
    </location>
</feature>
<dbReference type="InterPro" id="IPR027417">
    <property type="entry name" value="P-loop_NTPase"/>
</dbReference>
<dbReference type="InterPro" id="IPR001646">
    <property type="entry name" value="5peptide_repeat"/>
</dbReference>
<accession>A0ABR8D880</accession>
<feature type="repeat" description="WD" evidence="3">
    <location>
        <begin position="668"/>
        <end position="709"/>
    </location>
</feature>
<dbReference type="EMBL" id="JACJSG010000033">
    <property type="protein sequence ID" value="MBD2503304.1"/>
    <property type="molecule type" value="Genomic_DNA"/>
</dbReference>
<keyword evidence="2" id="KW-0677">Repeat</keyword>
<evidence type="ECO:0000256" key="1">
    <source>
        <dbReference type="ARBA" id="ARBA00022574"/>
    </source>
</evidence>
<organism evidence="6 7">
    <name type="scientific">Anabaena azotica FACHB-119</name>
    <dbReference type="NCBI Taxonomy" id="947527"/>
    <lineage>
        <taxon>Bacteria</taxon>
        <taxon>Bacillati</taxon>
        <taxon>Cyanobacteriota</taxon>
        <taxon>Cyanophyceae</taxon>
        <taxon>Nostocales</taxon>
        <taxon>Nostocaceae</taxon>
        <taxon>Anabaena</taxon>
        <taxon>Anabaena azotica</taxon>
    </lineage>
</organism>
<dbReference type="PRINTS" id="PR00320">
    <property type="entry name" value="GPROTEINBRPT"/>
</dbReference>
<dbReference type="Pfam" id="PF00400">
    <property type="entry name" value="WD40"/>
    <property type="match status" value="14"/>
</dbReference>
<dbReference type="SUPFAM" id="SSF52540">
    <property type="entry name" value="P-loop containing nucleoside triphosphate hydrolases"/>
    <property type="match status" value="1"/>
</dbReference>
<dbReference type="InterPro" id="IPR001680">
    <property type="entry name" value="WD40_rpt"/>
</dbReference>
<feature type="repeat" description="WD" evidence="3">
    <location>
        <begin position="919"/>
        <end position="960"/>
    </location>
</feature>
<dbReference type="InterPro" id="IPR036322">
    <property type="entry name" value="WD40_repeat_dom_sf"/>
</dbReference>
<dbReference type="RefSeq" id="WP_190476167.1">
    <property type="nucleotide sequence ID" value="NZ_JACJSG010000033.1"/>
</dbReference>
<feature type="domain" description="NB-ARC" evidence="5">
    <location>
        <begin position="139"/>
        <end position="239"/>
    </location>
</feature>
<dbReference type="Pfam" id="PF00805">
    <property type="entry name" value="Pentapeptide"/>
    <property type="match status" value="1"/>
</dbReference>
<protein>
    <submittedName>
        <fullName evidence="6">NACHT domain-containing protein</fullName>
    </submittedName>
</protein>
<feature type="repeat" description="WD" evidence="3">
    <location>
        <begin position="1085"/>
        <end position="1126"/>
    </location>
</feature>
<name>A0ABR8D880_9NOST</name>
<dbReference type="PROSITE" id="PS50294">
    <property type="entry name" value="WD_REPEATS_REGION"/>
    <property type="match status" value="11"/>
</dbReference>
<dbReference type="PROSITE" id="PS50082">
    <property type="entry name" value="WD_REPEATS_2"/>
    <property type="match status" value="14"/>
</dbReference>
<gene>
    <name evidence="6" type="ORF">H6G83_22310</name>
</gene>
<dbReference type="SUPFAM" id="SSF50978">
    <property type="entry name" value="WD40 repeat-like"/>
    <property type="match status" value="1"/>
</dbReference>
<evidence type="ECO:0000256" key="4">
    <source>
        <dbReference type="SAM" id="MobiDB-lite"/>
    </source>
</evidence>
<dbReference type="SMART" id="SM00320">
    <property type="entry name" value="WD40"/>
    <property type="match status" value="14"/>
</dbReference>
<dbReference type="InterPro" id="IPR019775">
    <property type="entry name" value="WD40_repeat_CS"/>
</dbReference>
<evidence type="ECO:0000256" key="2">
    <source>
        <dbReference type="ARBA" id="ARBA00022737"/>
    </source>
</evidence>
<evidence type="ECO:0000313" key="6">
    <source>
        <dbReference type="EMBL" id="MBD2503304.1"/>
    </source>
</evidence>
<dbReference type="InterPro" id="IPR020472">
    <property type="entry name" value="WD40_PAC1"/>
</dbReference>
<keyword evidence="7" id="KW-1185">Reference proteome</keyword>
<evidence type="ECO:0000313" key="7">
    <source>
        <dbReference type="Proteomes" id="UP000661112"/>
    </source>
</evidence>
<dbReference type="PANTHER" id="PTHR22847:SF637">
    <property type="entry name" value="WD REPEAT DOMAIN 5B"/>
    <property type="match status" value="1"/>
</dbReference>
<keyword evidence="1 3" id="KW-0853">WD repeat</keyword>
<dbReference type="Proteomes" id="UP000661112">
    <property type="component" value="Unassembled WGS sequence"/>
</dbReference>
<feature type="repeat" description="WD" evidence="3">
    <location>
        <begin position="961"/>
        <end position="1002"/>
    </location>
</feature>
<feature type="compositionally biased region" description="Basic and acidic residues" evidence="4">
    <location>
        <begin position="107"/>
        <end position="116"/>
    </location>
</feature>
<feature type="repeat" description="WD" evidence="3">
    <location>
        <begin position="877"/>
        <end position="918"/>
    </location>
</feature>
<feature type="repeat" description="WD" evidence="3">
    <location>
        <begin position="1127"/>
        <end position="1168"/>
    </location>
</feature>
<dbReference type="PROSITE" id="PS00678">
    <property type="entry name" value="WD_REPEATS_1"/>
    <property type="match status" value="5"/>
</dbReference>
<dbReference type="InterPro" id="IPR015943">
    <property type="entry name" value="WD40/YVTN_repeat-like_dom_sf"/>
</dbReference>
<dbReference type="Pfam" id="PF00931">
    <property type="entry name" value="NB-ARC"/>
    <property type="match status" value="1"/>
</dbReference>
<feature type="region of interest" description="Disordered" evidence="4">
    <location>
        <begin position="97"/>
        <end position="118"/>
    </location>
</feature>
<dbReference type="SUPFAM" id="SSF141571">
    <property type="entry name" value="Pentapeptide repeat-like"/>
    <property type="match status" value="1"/>
</dbReference>
<proteinExistence type="predicted"/>
<reference evidence="6 7" key="1">
    <citation type="journal article" date="2020" name="ISME J.">
        <title>Comparative genomics reveals insights into cyanobacterial evolution and habitat adaptation.</title>
        <authorList>
            <person name="Chen M.Y."/>
            <person name="Teng W.K."/>
            <person name="Zhao L."/>
            <person name="Hu C.X."/>
            <person name="Zhou Y.K."/>
            <person name="Han B.P."/>
            <person name="Song L.R."/>
            <person name="Shu W.S."/>
        </authorList>
    </citation>
    <scope>NUCLEOTIDE SEQUENCE [LARGE SCALE GENOMIC DNA]</scope>
    <source>
        <strain evidence="6 7">FACHB-119</strain>
    </source>
</reference>
<dbReference type="InterPro" id="IPR011047">
    <property type="entry name" value="Quinoprotein_ADH-like_sf"/>
</dbReference>
<dbReference type="PRINTS" id="PR00364">
    <property type="entry name" value="DISEASERSIST"/>
</dbReference>
<evidence type="ECO:0000259" key="5">
    <source>
        <dbReference type="Pfam" id="PF00931"/>
    </source>
</evidence>
<dbReference type="Gene3D" id="2.130.10.10">
    <property type="entry name" value="YVTN repeat-like/Quinoprotein amine dehydrogenase"/>
    <property type="match status" value="6"/>
</dbReference>
<dbReference type="Gene3D" id="2.160.20.80">
    <property type="entry name" value="E3 ubiquitin-protein ligase SopA"/>
    <property type="match status" value="1"/>
</dbReference>
<feature type="repeat" description="WD" evidence="3">
    <location>
        <begin position="626"/>
        <end position="667"/>
    </location>
</feature>
<dbReference type="InterPro" id="IPR002182">
    <property type="entry name" value="NB-ARC"/>
</dbReference>
<feature type="repeat" description="WD" evidence="3">
    <location>
        <begin position="793"/>
        <end position="834"/>
    </location>
</feature>
<sequence>MDLPTGQRVRGVVLSPTGQAKLQNRMLQLEIERYAVQELVRRSQLVEGQGLHPATIRKILRCQGVDKDSIALVFKAVNLQLEVEDYTGARRVLELAGEQGSSGAEEQGSRGAEETTHSPVNYDWGEAVDVTLFCGRSAEISTLQQWVLNDHCRLVALLGNGGIGKTTLVTKLAEEIQNQFEFLIWRSLRNAPLLSELLDDLLKVLSAQQTLELPNTTALKISKLMEYLRQHRCLLVLDNLETLMQDSSYAGSFPAEYEGYGELLRLVGEVAHQSCLLITSREKPNEIAALAGEILPVRSLQLTGLNTAAQEILTIKGLSVSQQESQQLIDLYSGNPLALKIVATAIQDLFAGDVSAFLATGISSFNSIRTLLNQQFERLTQTEKNVMYWLAINREGVSLYELADDIYPQLLKHQLLEAVESILRRSLIEQSMIGFTQQPVIMEYVTERFLAQVSAEIVAGMQNVGMHSAPLPITHAIVKATAKDYIKESQIRLIVKPLIAELLRQLGSKKAIAQQLMQILATQRQQASLESGYLAGNILNLLHHLETDLSDYDFSHLPIWQADLRGVNLHRVNFSNAHFSKSVFRQIFGSILSAAFSPDGEFLATGDDNGEIHLWLVADGQLHLTLRGNVQAIKSLYFSLDGQTLISHSADQSIQFWDINTGQTTRTIQRYTSQILAIAPHPIGNILVSRGRNQTVTLWDLHTGKSLATLQDHSNQIQIVALSPDGSLLATSGGDEPIRLWNAQTGEYLHSFYGHRATIQSLAWSDKRILASGSDDHTIKLWDMETAQCISTLSGHSNSILSVSFSSDGLMIASASADQTIRLWDVVTRNCLRVLSGHENWVRTVVFNADSSVLASGGDDQVIRLWDTATGQCIRTLQGYTNQISAIVFCGGAQMCAPTSHDQLIRLWDIATGQCIKTLTGHTNHILAIAPHPQQAILLSSSADRSIKLWDLETGQCLKTLTEHQETVWSVAFSPNGQTFASGSADQTARIWDTQTGECLDIFSGHTNAVLSVAFSSDGVATASADQTIRIWHLQTGECLQIFRGHTNAVLAVAFSPDGRILASAGADHTVKLWDVQTGKNLKTLSEHTNQVSSISFSHDGQTLASGSADQTVKLWAVNSGQCLKTWRGHTSQVLSVAFSPDGETLASSSADETIRLWSIHTGDCIQILRAHRPYEGMNITGAVGLTQAQQATIKALGAVSK</sequence>
<dbReference type="Gene3D" id="3.40.50.300">
    <property type="entry name" value="P-loop containing nucleotide triphosphate hydrolases"/>
    <property type="match status" value="1"/>
</dbReference>
<feature type="repeat" description="WD" evidence="3">
    <location>
        <begin position="1003"/>
        <end position="1042"/>
    </location>
</feature>
<comment type="caution">
    <text evidence="6">The sequence shown here is derived from an EMBL/GenBank/DDBJ whole genome shotgun (WGS) entry which is preliminary data.</text>
</comment>
<dbReference type="CDD" id="cd00200">
    <property type="entry name" value="WD40"/>
    <property type="match status" value="2"/>
</dbReference>
<feature type="repeat" description="WD" evidence="3">
    <location>
        <begin position="835"/>
        <end position="876"/>
    </location>
</feature>